<dbReference type="Proteomes" id="UP000254950">
    <property type="component" value="Unassembled WGS sequence"/>
</dbReference>
<protein>
    <submittedName>
        <fullName evidence="2">Helix-turn-helix</fullName>
    </submittedName>
</protein>
<reference evidence="2 3" key="1">
    <citation type="submission" date="2018-06" db="EMBL/GenBank/DDBJ databases">
        <authorList>
            <consortium name="Pathogen Informatics"/>
            <person name="Doyle S."/>
        </authorList>
    </citation>
    <scope>NUCLEOTIDE SEQUENCE [LARGE SCALE GENOMIC DNA]</scope>
    <source>
        <strain evidence="2 3">NCTC12862</strain>
    </source>
</reference>
<evidence type="ECO:0000313" key="3">
    <source>
        <dbReference type="Proteomes" id="UP000254950"/>
    </source>
</evidence>
<dbReference type="Pfam" id="PF01381">
    <property type="entry name" value="HTH_3"/>
    <property type="match status" value="1"/>
</dbReference>
<dbReference type="PROSITE" id="PS50943">
    <property type="entry name" value="HTH_CROC1"/>
    <property type="match status" value="1"/>
</dbReference>
<dbReference type="SMART" id="SM00530">
    <property type="entry name" value="HTH_XRE"/>
    <property type="match status" value="1"/>
</dbReference>
<dbReference type="SUPFAM" id="SSF47413">
    <property type="entry name" value="lambda repressor-like DNA-binding domains"/>
    <property type="match status" value="1"/>
</dbReference>
<gene>
    <name evidence="2" type="ORF">NCTC12862_01223</name>
</gene>
<dbReference type="InterPro" id="IPR010982">
    <property type="entry name" value="Lambda_DNA-bd_dom_sf"/>
</dbReference>
<dbReference type="GO" id="GO:0003677">
    <property type="term" value="F:DNA binding"/>
    <property type="evidence" value="ECO:0007669"/>
    <property type="project" value="InterPro"/>
</dbReference>
<proteinExistence type="predicted"/>
<feature type="domain" description="HTH cro/C1-type" evidence="1">
    <location>
        <begin position="17"/>
        <end position="71"/>
    </location>
</feature>
<accession>A0A380ZH31</accession>
<sequence>MQDKIQHSYDISVGKKIRLKREMLGMSQKELGAILSITFQQVQKYEKGINRVGAGRLQQIADIMEVNISFFILIFQQKKMFCTHMEFFSLKGLLYLC</sequence>
<dbReference type="EMBL" id="UFTF01000001">
    <property type="protein sequence ID" value="SUV45485.1"/>
    <property type="molecule type" value="Genomic_DNA"/>
</dbReference>
<dbReference type="InterPro" id="IPR001387">
    <property type="entry name" value="Cro/C1-type_HTH"/>
</dbReference>
<dbReference type="OrthoDB" id="9797172at2"/>
<dbReference type="RefSeq" id="WP_004857184.1">
    <property type="nucleotide sequence ID" value="NZ_CACVBH010000036.1"/>
</dbReference>
<dbReference type="Gene3D" id="1.10.260.40">
    <property type="entry name" value="lambda repressor-like DNA-binding domains"/>
    <property type="match status" value="1"/>
</dbReference>
<name>A0A380ZH31_BARDO</name>
<dbReference type="CDD" id="cd00093">
    <property type="entry name" value="HTH_XRE"/>
    <property type="match status" value="1"/>
</dbReference>
<dbReference type="AlphaFoldDB" id="A0A380ZH31"/>
<organism evidence="2 3">
    <name type="scientific">Bartonella doshiae</name>
    <dbReference type="NCBI Taxonomy" id="33044"/>
    <lineage>
        <taxon>Bacteria</taxon>
        <taxon>Pseudomonadati</taxon>
        <taxon>Pseudomonadota</taxon>
        <taxon>Alphaproteobacteria</taxon>
        <taxon>Hyphomicrobiales</taxon>
        <taxon>Bartonellaceae</taxon>
        <taxon>Bartonella</taxon>
    </lineage>
</organism>
<evidence type="ECO:0000259" key="1">
    <source>
        <dbReference type="PROSITE" id="PS50943"/>
    </source>
</evidence>
<evidence type="ECO:0000313" key="2">
    <source>
        <dbReference type="EMBL" id="SUV45485.1"/>
    </source>
</evidence>